<keyword evidence="1" id="KW-0472">Membrane</keyword>
<keyword evidence="3" id="KW-1185">Reference proteome</keyword>
<feature type="transmembrane region" description="Helical" evidence="1">
    <location>
        <begin position="140"/>
        <end position="163"/>
    </location>
</feature>
<name>A0A8K0P5I5_LADFU</name>
<accession>A0A8K0P5I5</accession>
<sequence>MTHASIQKFWKLEDVPELSLSPQDHLCEEHYLAMHSRDETGPKIIPLLDIRPSSPKEGSSDWKDDCHQTLFSKRSISNAPWKNADKFQDCRTTFCRIMEFSSTILQILTLAWSLTLLLRLLQIYLSMIFCNRGQNLQNDIIEVILCFRCHSIVFACDIIYILLATIASKVTQQTTEVA</sequence>
<gene>
    <name evidence="2" type="ORF">J437_LFUL019170</name>
</gene>
<reference evidence="2" key="1">
    <citation type="submission" date="2013-04" db="EMBL/GenBank/DDBJ databases">
        <authorList>
            <person name="Qu J."/>
            <person name="Murali S.C."/>
            <person name="Bandaranaike D."/>
            <person name="Bellair M."/>
            <person name="Blankenburg K."/>
            <person name="Chao H."/>
            <person name="Dinh H."/>
            <person name="Doddapaneni H."/>
            <person name="Downs B."/>
            <person name="Dugan-Rocha S."/>
            <person name="Elkadiri S."/>
            <person name="Gnanaolivu R.D."/>
            <person name="Hernandez B."/>
            <person name="Javaid M."/>
            <person name="Jayaseelan J.C."/>
            <person name="Lee S."/>
            <person name="Li M."/>
            <person name="Ming W."/>
            <person name="Munidasa M."/>
            <person name="Muniz J."/>
            <person name="Nguyen L."/>
            <person name="Ongeri F."/>
            <person name="Osuji N."/>
            <person name="Pu L.-L."/>
            <person name="Puazo M."/>
            <person name="Qu C."/>
            <person name="Quiroz J."/>
            <person name="Raj R."/>
            <person name="Weissenberger G."/>
            <person name="Xin Y."/>
            <person name="Zou X."/>
            <person name="Han Y."/>
            <person name="Richards S."/>
            <person name="Worley K."/>
            <person name="Muzny D."/>
            <person name="Gibbs R."/>
        </authorList>
    </citation>
    <scope>NUCLEOTIDE SEQUENCE</scope>
    <source>
        <strain evidence="2">Sampled in the wild</strain>
    </source>
</reference>
<dbReference type="AlphaFoldDB" id="A0A8K0P5I5"/>
<reference evidence="2" key="2">
    <citation type="submission" date="2017-10" db="EMBL/GenBank/DDBJ databases">
        <title>Ladona fulva Genome sequencing and assembly.</title>
        <authorList>
            <person name="Murali S."/>
            <person name="Richards S."/>
            <person name="Bandaranaike D."/>
            <person name="Bellair M."/>
            <person name="Blankenburg K."/>
            <person name="Chao H."/>
            <person name="Dinh H."/>
            <person name="Doddapaneni H."/>
            <person name="Dugan-Rocha S."/>
            <person name="Elkadiri S."/>
            <person name="Gnanaolivu R."/>
            <person name="Hernandez B."/>
            <person name="Skinner E."/>
            <person name="Javaid M."/>
            <person name="Lee S."/>
            <person name="Li M."/>
            <person name="Ming W."/>
            <person name="Munidasa M."/>
            <person name="Muniz J."/>
            <person name="Nguyen L."/>
            <person name="Hughes D."/>
            <person name="Osuji N."/>
            <person name="Pu L.-L."/>
            <person name="Puazo M."/>
            <person name="Qu C."/>
            <person name="Quiroz J."/>
            <person name="Raj R."/>
            <person name="Weissenberger G."/>
            <person name="Xin Y."/>
            <person name="Zou X."/>
            <person name="Han Y."/>
            <person name="Worley K."/>
            <person name="Muzny D."/>
            <person name="Gibbs R."/>
        </authorList>
    </citation>
    <scope>NUCLEOTIDE SEQUENCE</scope>
    <source>
        <strain evidence="2">Sampled in the wild</strain>
    </source>
</reference>
<proteinExistence type="predicted"/>
<evidence type="ECO:0000313" key="2">
    <source>
        <dbReference type="EMBL" id="KAG8231664.1"/>
    </source>
</evidence>
<evidence type="ECO:0000313" key="3">
    <source>
        <dbReference type="Proteomes" id="UP000792457"/>
    </source>
</evidence>
<protein>
    <submittedName>
        <fullName evidence="2">Uncharacterized protein</fullName>
    </submittedName>
</protein>
<evidence type="ECO:0000256" key="1">
    <source>
        <dbReference type="SAM" id="Phobius"/>
    </source>
</evidence>
<dbReference type="EMBL" id="KZ308567">
    <property type="protein sequence ID" value="KAG8231664.1"/>
    <property type="molecule type" value="Genomic_DNA"/>
</dbReference>
<feature type="transmembrane region" description="Helical" evidence="1">
    <location>
        <begin position="104"/>
        <end position="128"/>
    </location>
</feature>
<dbReference type="OrthoDB" id="8042916at2759"/>
<keyword evidence="1" id="KW-1133">Transmembrane helix</keyword>
<organism evidence="2 3">
    <name type="scientific">Ladona fulva</name>
    <name type="common">Scarce chaser dragonfly</name>
    <name type="synonym">Libellula fulva</name>
    <dbReference type="NCBI Taxonomy" id="123851"/>
    <lineage>
        <taxon>Eukaryota</taxon>
        <taxon>Metazoa</taxon>
        <taxon>Ecdysozoa</taxon>
        <taxon>Arthropoda</taxon>
        <taxon>Hexapoda</taxon>
        <taxon>Insecta</taxon>
        <taxon>Pterygota</taxon>
        <taxon>Palaeoptera</taxon>
        <taxon>Odonata</taxon>
        <taxon>Epiprocta</taxon>
        <taxon>Anisoptera</taxon>
        <taxon>Libelluloidea</taxon>
        <taxon>Libellulidae</taxon>
        <taxon>Ladona</taxon>
    </lineage>
</organism>
<comment type="caution">
    <text evidence="2">The sequence shown here is derived from an EMBL/GenBank/DDBJ whole genome shotgun (WGS) entry which is preliminary data.</text>
</comment>
<keyword evidence="1" id="KW-0812">Transmembrane</keyword>
<dbReference type="Proteomes" id="UP000792457">
    <property type="component" value="Unassembled WGS sequence"/>
</dbReference>